<dbReference type="Proteomes" id="UP000460194">
    <property type="component" value="Unassembled WGS sequence"/>
</dbReference>
<name>A0A6B1IBQ0_9EURY</name>
<reference evidence="2 3" key="1">
    <citation type="submission" date="2019-11" db="EMBL/GenBank/DDBJ databases">
        <title>Genome sequences of 17 halophilic strains isolated from different environments.</title>
        <authorList>
            <person name="Furrow R.E."/>
        </authorList>
    </citation>
    <scope>NUCLEOTIDE SEQUENCE [LARGE SCALE GENOMIC DNA]</scope>
    <source>
        <strain evidence="2 3">22517_05_Cabo</strain>
    </source>
</reference>
<evidence type="ECO:0000256" key="1">
    <source>
        <dbReference type="SAM" id="MobiDB-lite"/>
    </source>
</evidence>
<gene>
    <name evidence="2" type="ORF">GLW36_05800</name>
</gene>
<comment type="caution">
    <text evidence="2">The sequence shown here is derived from an EMBL/GenBank/DDBJ whole genome shotgun (WGS) entry which is preliminary data.</text>
</comment>
<dbReference type="EMBL" id="WMEO01000006">
    <property type="protein sequence ID" value="MYL16163.1"/>
    <property type="molecule type" value="Genomic_DNA"/>
</dbReference>
<organism evidence="2 3">
    <name type="scientific">Halorubrum distributum</name>
    <dbReference type="NCBI Taxonomy" id="29283"/>
    <lineage>
        <taxon>Archaea</taxon>
        <taxon>Methanobacteriati</taxon>
        <taxon>Methanobacteriota</taxon>
        <taxon>Stenosarchaea group</taxon>
        <taxon>Halobacteria</taxon>
        <taxon>Halobacteriales</taxon>
        <taxon>Haloferacaceae</taxon>
        <taxon>Halorubrum</taxon>
        <taxon>Halorubrum distributum group</taxon>
    </lineage>
</organism>
<dbReference type="RefSeq" id="WP_159368817.1">
    <property type="nucleotide sequence ID" value="NZ_WMEO01000006.1"/>
</dbReference>
<dbReference type="Gene3D" id="1.10.10.60">
    <property type="entry name" value="Homeodomain-like"/>
    <property type="match status" value="1"/>
</dbReference>
<accession>A0A6B1IBQ0</accession>
<proteinExistence type="predicted"/>
<sequence length="279" mass="32463">MDPDEFKQRLNGQTDADTTVHGRPTNVDIWVEDEQEFLHLIDSTKPDTVFFNEMELTEEDDEDSKIVGASFFIDQRLIGIESAPENAEDHQKREEDKKEEMFHRLRGLEDYVPRVPSQDRLDRYSLEELQEKVEEAERRQELISKLEGEGIEVTNPSRQTIRELERMLGNREEIREAQLRQKEIAEEVASSARYNLGLSRKAVNLLIEEIAPEVNENPNLDKSTISELARAYRNIKVRPQQMEEAKKLLEEGKSQTEVSEILGVSTSLVREANRRENIW</sequence>
<dbReference type="AlphaFoldDB" id="A0A6B1IBQ0"/>
<evidence type="ECO:0000313" key="3">
    <source>
        <dbReference type="Proteomes" id="UP000460194"/>
    </source>
</evidence>
<feature type="region of interest" description="Disordered" evidence="1">
    <location>
        <begin position="1"/>
        <end position="22"/>
    </location>
</feature>
<evidence type="ECO:0000313" key="2">
    <source>
        <dbReference type="EMBL" id="MYL16163.1"/>
    </source>
</evidence>
<protein>
    <submittedName>
        <fullName evidence="2">Uncharacterized protein</fullName>
    </submittedName>
</protein>